<feature type="coiled-coil region" evidence="2">
    <location>
        <begin position="120"/>
        <end position="147"/>
    </location>
</feature>
<gene>
    <name evidence="5" type="ORF">ACFFH4_07560</name>
</gene>
<dbReference type="InterPro" id="IPR024935">
    <property type="entry name" value="Rubredoxin_dom"/>
</dbReference>
<name>A0ABV6NF67_9BACI</name>
<dbReference type="InterPro" id="IPR029063">
    <property type="entry name" value="SAM-dependent_MTases_sf"/>
</dbReference>
<accession>A0ABV6NF67</accession>
<keyword evidence="2" id="KW-0175">Coiled coil</keyword>
<evidence type="ECO:0000256" key="2">
    <source>
        <dbReference type="SAM" id="Coils"/>
    </source>
</evidence>
<evidence type="ECO:0000313" key="5">
    <source>
        <dbReference type="EMBL" id="MFC0558907.1"/>
    </source>
</evidence>
<dbReference type="Gene3D" id="3.40.50.150">
    <property type="entry name" value="Vaccinia Virus protein VP39"/>
    <property type="match status" value="1"/>
</dbReference>
<dbReference type="CDD" id="cd02440">
    <property type="entry name" value="AdoMet_MTases"/>
    <property type="match status" value="1"/>
</dbReference>
<dbReference type="EMBL" id="JBHLTR010000006">
    <property type="protein sequence ID" value="MFC0558907.1"/>
    <property type="molecule type" value="Genomic_DNA"/>
</dbReference>
<dbReference type="Proteomes" id="UP001589833">
    <property type="component" value="Unassembled WGS sequence"/>
</dbReference>
<dbReference type="SUPFAM" id="SSF57802">
    <property type="entry name" value="Rubredoxin-like"/>
    <property type="match status" value="1"/>
</dbReference>
<keyword evidence="6" id="KW-1185">Reference proteome</keyword>
<dbReference type="Pfam" id="PF00301">
    <property type="entry name" value="Rubredoxin"/>
    <property type="match status" value="1"/>
</dbReference>
<dbReference type="RefSeq" id="WP_273839415.1">
    <property type="nucleotide sequence ID" value="NZ_JAQQWT010000001.1"/>
</dbReference>
<reference evidence="5 6" key="1">
    <citation type="submission" date="2024-09" db="EMBL/GenBank/DDBJ databases">
        <authorList>
            <person name="Sun Q."/>
            <person name="Mori K."/>
        </authorList>
    </citation>
    <scope>NUCLEOTIDE SEQUENCE [LARGE SCALE GENOMIC DNA]</scope>
    <source>
        <strain evidence="5 6">NCAIM B.02301</strain>
    </source>
</reference>
<organism evidence="5 6">
    <name type="scientific">Halalkalibacter alkalisediminis</name>
    <dbReference type="NCBI Taxonomy" id="935616"/>
    <lineage>
        <taxon>Bacteria</taxon>
        <taxon>Bacillati</taxon>
        <taxon>Bacillota</taxon>
        <taxon>Bacilli</taxon>
        <taxon>Bacillales</taxon>
        <taxon>Bacillaceae</taxon>
        <taxon>Halalkalibacter</taxon>
    </lineage>
</organism>
<feature type="domain" description="Rubredoxin" evidence="3">
    <location>
        <begin position="3"/>
        <end position="43"/>
    </location>
</feature>
<dbReference type="InterPro" id="IPR041698">
    <property type="entry name" value="Methyltransf_25"/>
</dbReference>
<dbReference type="Gene3D" id="2.20.28.10">
    <property type="match status" value="1"/>
</dbReference>
<evidence type="ECO:0000313" key="6">
    <source>
        <dbReference type="Proteomes" id="UP001589833"/>
    </source>
</evidence>
<proteinExistence type="predicted"/>
<dbReference type="GO" id="GO:0032259">
    <property type="term" value="P:methylation"/>
    <property type="evidence" value="ECO:0007669"/>
    <property type="project" value="UniProtKB-KW"/>
</dbReference>
<dbReference type="Pfam" id="PF13649">
    <property type="entry name" value="Methyltransf_25"/>
    <property type="match status" value="1"/>
</dbReference>
<sequence length="354" mass="40998">MANYKCTYCGFQYNEWHGDCKNGIPAETPYSALAGSLCQRCGLQGERHVRAANSKYTGLEAEYYDLFVGKGGQDLYRNWILRSEEPPYVLELGVGTGRIALELAKYNIPVTGVDWSSEMLDVARKKANRLKREVTFLEEDVTTLDLNKSYSHILLSDGFFQHFTTVAEQKDLLAVIRKHLKKDGLVAIDLVLPPNEPAWKVRQRKQLTDHKMIYFTVEGVTSIQRQLFHYTATYESYRKGTLQSQYRVERELSIITPRELVYLLMLDGFYITEIIENYQFTTNLWESMKVSELNDTLTYLYKEEMLEEKEAEINAGLLYPYQEDRWNEGGYPFGVKSFNHNSQSAKWTILATIK</sequence>
<feature type="domain" description="Methyltransferase" evidence="4">
    <location>
        <begin position="89"/>
        <end position="184"/>
    </location>
</feature>
<evidence type="ECO:0000259" key="3">
    <source>
        <dbReference type="Pfam" id="PF00301"/>
    </source>
</evidence>
<dbReference type="Gene3D" id="2.20.25.110">
    <property type="entry name" value="S-adenosyl-L-methionine-dependent methyltransferases"/>
    <property type="match status" value="1"/>
</dbReference>
<keyword evidence="5" id="KW-0489">Methyltransferase</keyword>
<protein>
    <submittedName>
        <fullName evidence="5">Methyltransferase domain-containing protein</fullName>
    </submittedName>
</protein>
<evidence type="ECO:0000256" key="1">
    <source>
        <dbReference type="ARBA" id="ARBA00022679"/>
    </source>
</evidence>
<evidence type="ECO:0000259" key="4">
    <source>
        <dbReference type="Pfam" id="PF13649"/>
    </source>
</evidence>
<dbReference type="GO" id="GO:0008168">
    <property type="term" value="F:methyltransferase activity"/>
    <property type="evidence" value="ECO:0007669"/>
    <property type="project" value="UniProtKB-KW"/>
</dbReference>
<comment type="caution">
    <text evidence="5">The sequence shown here is derived from an EMBL/GenBank/DDBJ whole genome shotgun (WGS) entry which is preliminary data.</text>
</comment>
<dbReference type="PANTHER" id="PTHR43861">
    <property type="entry name" value="TRANS-ACONITATE 2-METHYLTRANSFERASE-RELATED"/>
    <property type="match status" value="1"/>
</dbReference>
<dbReference type="SUPFAM" id="SSF53335">
    <property type="entry name" value="S-adenosyl-L-methionine-dependent methyltransferases"/>
    <property type="match status" value="1"/>
</dbReference>
<keyword evidence="1" id="KW-0808">Transferase</keyword>